<proteinExistence type="inferred from homology"/>
<evidence type="ECO:0000256" key="2">
    <source>
        <dbReference type="ARBA" id="ARBA00022448"/>
    </source>
</evidence>
<name>A0A2A6FN70_9MICO</name>
<dbReference type="InterPro" id="IPR050490">
    <property type="entry name" value="Bact_solute-bd_prot1"/>
</dbReference>
<dbReference type="SUPFAM" id="SSF53850">
    <property type="entry name" value="Periplasmic binding protein-like II"/>
    <property type="match status" value="1"/>
</dbReference>
<feature type="chain" id="PRO_5018335706" evidence="3">
    <location>
        <begin position="24"/>
        <end position="423"/>
    </location>
</feature>
<dbReference type="InterPro" id="IPR006059">
    <property type="entry name" value="SBP"/>
</dbReference>
<organism evidence="4 5">
    <name type="scientific">Candidatus Lumbricidiphila eiseniae</name>
    <dbReference type="NCBI Taxonomy" id="1969409"/>
    <lineage>
        <taxon>Bacteria</taxon>
        <taxon>Bacillati</taxon>
        <taxon>Actinomycetota</taxon>
        <taxon>Actinomycetes</taxon>
        <taxon>Micrococcales</taxon>
        <taxon>Microbacteriaceae</taxon>
        <taxon>Candidatus Lumbricidiphila</taxon>
    </lineage>
</organism>
<evidence type="ECO:0000256" key="3">
    <source>
        <dbReference type="SAM" id="SignalP"/>
    </source>
</evidence>
<keyword evidence="3" id="KW-0732">Signal</keyword>
<comment type="similarity">
    <text evidence="1">Belongs to the bacterial solute-binding protein 1 family.</text>
</comment>
<dbReference type="Gene3D" id="3.40.190.10">
    <property type="entry name" value="Periplasmic binding protein-like II"/>
    <property type="match status" value="2"/>
</dbReference>
<evidence type="ECO:0000313" key="4">
    <source>
        <dbReference type="EMBL" id="PDQ34334.1"/>
    </source>
</evidence>
<dbReference type="Pfam" id="PF01547">
    <property type="entry name" value="SBP_bac_1"/>
    <property type="match status" value="1"/>
</dbReference>
<dbReference type="PANTHER" id="PTHR43649:SF29">
    <property type="entry name" value="OSMOPROTECTIVE COMPOUNDS-BINDING PROTEIN GGTB"/>
    <property type="match status" value="1"/>
</dbReference>
<dbReference type="PANTHER" id="PTHR43649">
    <property type="entry name" value="ARABINOSE-BINDING PROTEIN-RELATED"/>
    <property type="match status" value="1"/>
</dbReference>
<gene>
    <name evidence="4" type="ORF">B5766_11870</name>
</gene>
<accession>A0A2A6FN70</accession>
<sequence>MTSRRRIMTATVLALTTALGLSACSQGGGGSLTFMVFETPALDAKFWDTSIATAAKEAPSTTIKKIVSTDADRTKYAKQLQASGQFPDILASISPKDFTGAKLLKPFDQKWLDDNFLQPTANAIEGETYIPPTNSQIIPLVFYNKKIFADNGISVPTTWADFTAAITKLRAAGITPLELAGSEAWAASMPLVGLASADVLGKDPTWIQKLYKGGAKLSDPLFANAMQKAVNLVKMGAYNPAALSVDFKTANSNFLAGKSAMYPMGSWFTGSSYITAAQADNIGVFPWPTDDGSVVIPFNVGGTTSVSATSKNVDAAQKFAQAWSLAPANLKVLIETDGAFPMMKKLSIKDFGATVSSLYNSSYSYVTNSNTKVSSFGWVNNDDALAPGINDSFYALAQSVFSDSDVKTQLTKLDADWAAATKK</sequence>
<dbReference type="AlphaFoldDB" id="A0A2A6FN70"/>
<dbReference type="EMBL" id="NAEP01000056">
    <property type="protein sequence ID" value="PDQ34334.1"/>
    <property type="molecule type" value="Genomic_DNA"/>
</dbReference>
<dbReference type="Proteomes" id="UP000219994">
    <property type="component" value="Unassembled WGS sequence"/>
</dbReference>
<evidence type="ECO:0000313" key="5">
    <source>
        <dbReference type="Proteomes" id="UP000219994"/>
    </source>
</evidence>
<reference evidence="5" key="1">
    <citation type="submission" date="2017-03" db="EMBL/GenBank/DDBJ databases">
        <authorList>
            <person name="Lund M.B."/>
        </authorList>
    </citation>
    <scope>NUCLEOTIDE SEQUENCE [LARGE SCALE GENOMIC DNA]</scope>
</reference>
<feature type="signal peptide" evidence="3">
    <location>
        <begin position="1"/>
        <end position="23"/>
    </location>
</feature>
<keyword evidence="2" id="KW-0813">Transport</keyword>
<comment type="caution">
    <text evidence="4">The sequence shown here is derived from an EMBL/GenBank/DDBJ whole genome shotgun (WGS) entry which is preliminary data.</text>
</comment>
<protein>
    <submittedName>
        <fullName evidence="4">ABC transporter substrate-binding protein</fullName>
    </submittedName>
</protein>
<dbReference type="PROSITE" id="PS51257">
    <property type="entry name" value="PROKAR_LIPOPROTEIN"/>
    <property type="match status" value="1"/>
</dbReference>
<evidence type="ECO:0000256" key="1">
    <source>
        <dbReference type="ARBA" id="ARBA00008520"/>
    </source>
</evidence>